<dbReference type="InterPro" id="IPR002475">
    <property type="entry name" value="Bcl2-like"/>
</dbReference>
<keyword evidence="3" id="KW-0812">Transmembrane</keyword>
<proteinExistence type="inferred from homology"/>
<dbReference type="Proteomes" id="UP001186944">
    <property type="component" value="Unassembled WGS sequence"/>
</dbReference>
<evidence type="ECO:0000256" key="6">
    <source>
        <dbReference type="ARBA" id="ARBA00023136"/>
    </source>
</evidence>
<dbReference type="GO" id="GO:0005741">
    <property type="term" value="C:mitochondrial outer membrane"/>
    <property type="evidence" value="ECO:0007669"/>
    <property type="project" value="TreeGrafter"/>
</dbReference>
<comment type="subcellular location">
    <subcellularLocation>
        <location evidence="1">Endomembrane system</location>
    </subcellularLocation>
</comment>
<dbReference type="PANTHER" id="PTHR11256:SF47">
    <property type="entry name" value="BCL-2-LIKE PROTEIN 10"/>
    <property type="match status" value="1"/>
</dbReference>
<dbReference type="EMBL" id="VSWD01000007">
    <property type="protein sequence ID" value="KAK3097970.1"/>
    <property type="molecule type" value="Genomic_DNA"/>
</dbReference>
<dbReference type="GO" id="GO:0042981">
    <property type="term" value="P:regulation of apoptotic process"/>
    <property type="evidence" value="ECO:0007669"/>
    <property type="project" value="InterPro"/>
</dbReference>
<organism evidence="8 9">
    <name type="scientific">Pinctada imbricata</name>
    <name type="common">Atlantic pearl-oyster</name>
    <name type="synonym">Pinctada martensii</name>
    <dbReference type="NCBI Taxonomy" id="66713"/>
    <lineage>
        <taxon>Eukaryota</taxon>
        <taxon>Metazoa</taxon>
        <taxon>Spiralia</taxon>
        <taxon>Lophotrochozoa</taxon>
        <taxon>Mollusca</taxon>
        <taxon>Bivalvia</taxon>
        <taxon>Autobranchia</taxon>
        <taxon>Pteriomorphia</taxon>
        <taxon>Pterioida</taxon>
        <taxon>Pterioidea</taxon>
        <taxon>Pteriidae</taxon>
        <taxon>Pinctada</taxon>
    </lineage>
</organism>
<dbReference type="SUPFAM" id="SSF56854">
    <property type="entry name" value="Bcl-2 inhibitors of programmed cell death"/>
    <property type="match status" value="1"/>
</dbReference>
<comment type="caution">
    <text evidence="8">The sequence shown here is derived from an EMBL/GenBank/DDBJ whole genome shotgun (WGS) entry which is preliminary data.</text>
</comment>
<keyword evidence="4" id="KW-0053">Apoptosis</keyword>
<evidence type="ECO:0000256" key="1">
    <source>
        <dbReference type="ARBA" id="ARBA00004308"/>
    </source>
</evidence>
<dbReference type="InterPro" id="IPR026298">
    <property type="entry name" value="Bcl-2_fam"/>
</dbReference>
<comment type="similarity">
    <text evidence="2">Belongs to the Bcl-2 family.</text>
</comment>
<dbReference type="PANTHER" id="PTHR11256">
    <property type="entry name" value="BCL-2 RELATED"/>
    <property type="match status" value="1"/>
</dbReference>
<dbReference type="InterPro" id="IPR046371">
    <property type="entry name" value="Bcl-2_BH1-3"/>
</dbReference>
<evidence type="ECO:0000256" key="2">
    <source>
        <dbReference type="ARBA" id="ARBA00009458"/>
    </source>
</evidence>
<dbReference type="GO" id="GO:0012505">
    <property type="term" value="C:endomembrane system"/>
    <property type="evidence" value="ECO:0007669"/>
    <property type="project" value="UniProtKB-SubCell"/>
</dbReference>
<keyword evidence="6" id="KW-0472">Membrane</keyword>
<dbReference type="InterPro" id="IPR036834">
    <property type="entry name" value="Bcl-2-like_sf"/>
</dbReference>
<gene>
    <name evidence="8" type="ORF">FSP39_014895</name>
</gene>
<dbReference type="Gene3D" id="1.10.437.10">
    <property type="entry name" value="Blc2-like"/>
    <property type="match status" value="2"/>
</dbReference>
<name>A0AA88Y3X2_PINIB</name>
<dbReference type="AlphaFoldDB" id="A0AA88Y3X2"/>
<keyword evidence="5" id="KW-1133">Transmembrane helix</keyword>
<evidence type="ECO:0000259" key="7">
    <source>
        <dbReference type="SMART" id="SM00337"/>
    </source>
</evidence>
<keyword evidence="9" id="KW-1185">Reference proteome</keyword>
<dbReference type="GO" id="GO:0097192">
    <property type="term" value="P:extrinsic apoptotic signaling pathway in absence of ligand"/>
    <property type="evidence" value="ECO:0007669"/>
    <property type="project" value="TreeGrafter"/>
</dbReference>
<sequence>MSSSIGETKSLSGNSFNPMLRGNLFAEVHKQLGLLPGYQGLGQDMAKLDQQTQTPGSSTPEEKVRQIAEVIATDVIPAFSEEEDRKPPNRYCKTMRRTVKELSDRHDIAFKGMVQKLNLNDTNAFPTFVSFAARVAVHCKKQSPDCEEKIALYAGKYVASKLGKWILDNGGWDAFADYFPEKGAMEDKLWKGLMITAMGLGALATVVAAR</sequence>
<evidence type="ECO:0000256" key="3">
    <source>
        <dbReference type="ARBA" id="ARBA00022692"/>
    </source>
</evidence>
<evidence type="ECO:0000313" key="9">
    <source>
        <dbReference type="Proteomes" id="UP001186944"/>
    </source>
</evidence>
<evidence type="ECO:0000256" key="5">
    <source>
        <dbReference type="ARBA" id="ARBA00022989"/>
    </source>
</evidence>
<dbReference type="SMART" id="SM00337">
    <property type="entry name" value="BCL"/>
    <property type="match status" value="1"/>
</dbReference>
<accession>A0AA88Y3X2</accession>
<dbReference type="CDD" id="cd06845">
    <property type="entry name" value="Bcl-2_like"/>
    <property type="match status" value="1"/>
</dbReference>
<dbReference type="GO" id="GO:0001836">
    <property type="term" value="P:release of cytochrome c from mitochondria"/>
    <property type="evidence" value="ECO:0007669"/>
    <property type="project" value="TreeGrafter"/>
</dbReference>
<feature type="domain" description="Bcl-2 Bcl-2 homology region 1-3" evidence="7">
    <location>
        <begin position="95"/>
        <end position="172"/>
    </location>
</feature>
<evidence type="ECO:0000256" key="4">
    <source>
        <dbReference type="ARBA" id="ARBA00022703"/>
    </source>
</evidence>
<evidence type="ECO:0000313" key="8">
    <source>
        <dbReference type="EMBL" id="KAK3097970.1"/>
    </source>
</evidence>
<dbReference type="GO" id="GO:0051400">
    <property type="term" value="F:BH domain binding"/>
    <property type="evidence" value="ECO:0007669"/>
    <property type="project" value="TreeGrafter"/>
</dbReference>
<dbReference type="PROSITE" id="PS50062">
    <property type="entry name" value="BCL2_FAMILY"/>
    <property type="match status" value="1"/>
</dbReference>
<protein>
    <recommendedName>
        <fullName evidence="7">Bcl-2 Bcl-2 homology region 1-3 domain-containing protein</fullName>
    </recommendedName>
</protein>
<dbReference type="GO" id="GO:0008630">
    <property type="term" value="P:intrinsic apoptotic signaling pathway in response to DNA damage"/>
    <property type="evidence" value="ECO:0007669"/>
    <property type="project" value="TreeGrafter"/>
</dbReference>
<reference evidence="8" key="1">
    <citation type="submission" date="2019-08" db="EMBL/GenBank/DDBJ databases">
        <title>The improved chromosome-level genome for the pearl oyster Pinctada fucata martensii using PacBio sequencing and Hi-C.</title>
        <authorList>
            <person name="Zheng Z."/>
        </authorList>
    </citation>
    <scope>NUCLEOTIDE SEQUENCE</scope>
    <source>
        <strain evidence="8">ZZ-2019</strain>
        <tissue evidence="8">Adductor muscle</tissue>
    </source>
</reference>